<dbReference type="Gene3D" id="3.10.450.530">
    <property type="entry name" value="Ribonuclease toxin, BrnT, of type II toxin-antitoxin system"/>
    <property type="match status" value="1"/>
</dbReference>
<dbReference type="Proteomes" id="UP000660380">
    <property type="component" value="Unassembled WGS sequence"/>
</dbReference>
<sequence length="74" mass="8648">MTKFLFILDISENELCVVQNPCRDAKFRVSTLFSGFEARVIVIVHTERDNVIRIISARKATKNEEIRYFQQIAD</sequence>
<proteinExistence type="predicted"/>
<reference evidence="1 2" key="1">
    <citation type="journal article" date="2020" name="ISME J.">
        <title>Comparative genomics reveals insights into cyanobacterial evolution and habitat adaptation.</title>
        <authorList>
            <person name="Chen M.Y."/>
            <person name="Teng W.K."/>
            <person name="Zhao L."/>
            <person name="Hu C.X."/>
            <person name="Zhou Y.K."/>
            <person name="Han B.P."/>
            <person name="Song L.R."/>
            <person name="Shu W.S."/>
        </authorList>
    </citation>
    <scope>NUCLEOTIDE SEQUENCE [LARGE SCALE GENOMIC DNA]</scope>
    <source>
        <strain evidence="1 2">FACHB-248</strain>
    </source>
</reference>
<protein>
    <submittedName>
        <fullName evidence="1">BrnT family toxin</fullName>
    </submittedName>
</protein>
<organism evidence="1 2">
    <name type="scientific">Scytonema hofmannii FACHB-248</name>
    <dbReference type="NCBI Taxonomy" id="1842502"/>
    <lineage>
        <taxon>Bacteria</taxon>
        <taxon>Bacillati</taxon>
        <taxon>Cyanobacteriota</taxon>
        <taxon>Cyanophyceae</taxon>
        <taxon>Nostocales</taxon>
        <taxon>Scytonemataceae</taxon>
        <taxon>Scytonema</taxon>
    </lineage>
</organism>
<evidence type="ECO:0000313" key="1">
    <source>
        <dbReference type="EMBL" id="MBD2606108.1"/>
    </source>
</evidence>
<name>A0ABR8GRX1_9CYAN</name>
<dbReference type="InterPro" id="IPR007460">
    <property type="entry name" value="BrnT_toxin"/>
</dbReference>
<gene>
    <name evidence="1" type="ORF">H6G81_16640</name>
</gene>
<accession>A0ABR8GRX1</accession>
<dbReference type="EMBL" id="JACJTA010000034">
    <property type="protein sequence ID" value="MBD2606108.1"/>
    <property type="molecule type" value="Genomic_DNA"/>
</dbReference>
<dbReference type="InterPro" id="IPR038573">
    <property type="entry name" value="BrnT_sf"/>
</dbReference>
<keyword evidence="2" id="KW-1185">Reference proteome</keyword>
<evidence type="ECO:0000313" key="2">
    <source>
        <dbReference type="Proteomes" id="UP000660380"/>
    </source>
</evidence>
<comment type="caution">
    <text evidence="1">The sequence shown here is derived from an EMBL/GenBank/DDBJ whole genome shotgun (WGS) entry which is preliminary data.</text>
</comment>
<dbReference type="Pfam" id="PF04365">
    <property type="entry name" value="BrnT_toxin"/>
    <property type="match status" value="1"/>
</dbReference>